<keyword evidence="3" id="KW-1185">Reference proteome</keyword>
<gene>
    <name evidence="2" type="ORF">FHS57_000139</name>
</gene>
<dbReference type="Proteomes" id="UP000541352">
    <property type="component" value="Unassembled WGS sequence"/>
</dbReference>
<accession>A0A7W5ZHW7</accession>
<evidence type="ECO:0000256" key="1">
    <source>
        <dbReference type="SAM" id="SignalP"/>
    </source>
</evidence>
<comment type="caution">
    <text evidence="2">The sequence shown here is derived from an EMBL/GenBank/DDBJ whole genome shotgun (WGS) entry which is preliminary data.</text>
</comment>
<proteinExistence type="predicted"/>
<organism evidence="2 3">
    <name type="scientific">Runella defluvii</name>
    <dbReference type="NCBI Taxonomy" id="370973"/>
    <lineage>
        <taxon>Bacteria</taxon>
        <taxon>Pseudomonadati</taxon>
        <taxon>Bacteroidota</taxon>
        <taxon>Cytophagia</taxon>
        <taxon>Cytophagales</taxon>
        <taxon>Spirosomataceae</taxon>
        <taxon>Runella</taxon>
    </lineage>
</organism>
<evidence type="ECO:0000313" key="3">
    <source>
        <dbReference type="Proteomes" id="UP000541352"/>
    </source>
</evidence>
<dbReference type="RefSeq" id="WP_183970942.1">
    <property type="nucleotide sequence ID" value="NZ_JACIBY010000001.1"/>
</dbReference>
<feature type="signal peptide" evidence="1">
    <location>
        <begin position="1"/>
        <end position="23"/>
    </location>
</feature>
<sequence>MTFKLLSRWTHIGLLFFVTTSFAQQAPIDVTEQTIKLGPMQEQELQFGFAAGDKILFQFKEINDKELKEIEIVEYPTTSKFSDYKTTQMDTKTIQVVKQGVYLFKFKNGAILGRICKIKIQRVPASEATVNFNTAVSWEDKQETTYNTYTKEVLAGYDTTYTRKTKKVVVKSEQREELVFDKPQRVHSSANTNGNKASLSFTLPKNVITPYKTTKVVSWAYWVGVGNEANEAWKQNSKIIVSIAKGAAAYFTTPLGALAAGVVTDLAIPKMGEDVYYAVADKANRDLFMAGQPHRVIDQGKGVAGFRKFSDPALSQGAYYILLSNDNLVQGVDASVKVIAIVETTTYEDKVITETTLTPRYEKKTFSEPVIKTVRMPVTGK</sequence>
<dbReference type="EMBL" id="JACIBY010000001">
    <property type="protein sequence ID" value="MBB3836157.1"/>
    <property type="molecule type" value="Genomic_DNA"/>
</dbReference>
<dbReference type="AlphaFoldDB" id="A0A7W5ZHW7"/>
<keyword evidence="1" id="KW-0732">Signal</keyword>
<evidence type="ECO:0000313" key="2">
    <source>
        <dbReference type="EMBL" id="MBB3836157.1"/>
    </source>
</evidence>
<feature type="chain" id="PRO_5030676493" evidence="1">
    <location>
        <begin position="24"/>
        <end position="381"/>
    </location>
</feature>
<reference evidence="2 3" key="1">
    <citation type="submission" date="2020-08" db="EMBL/GenBank/DDBJ databases">
        <title>Genomic Encyclopedia of Type Strains, Phase IV (KMG-IV): sequencing the most valuable type-strain genomes for metagenomic binning, comparative biology and taxonomic classification.</title>
        <authorList>
            <person name="Goeker M."/>
        </authorList>
    </citation>
    <scope>NUCLEOTIDE SEQUENCE [LARGE SCALE GENOMIC DNA]</scope>
    <source>
        <strain evidence="2 3">DSM 17976</strain>
    </source>
</reference>
<name>A0A7W5ZHW7_9BACT</name>
<protein>
    <submittedName>
        <fullName evidence="2">Uncharacterized protein</fullName>
    </submittedName>
</protein>